<dbReference type="InterPro" id="IPR054289">
    <property type="entry name" value="DUF7025"/>
</dbReference>
<sequence length="648" mass="73449">MARTKHGWADEVERTPSPPPAPPVERSEEDEALYQKSIVQQDRKLLRHQIWSRDDSRYIPFDPESYKPPPIPPKDEKNYFYINSRRQRPAHEPSIVLSDFSDTLVTYLRVAYGDQFYSPDPEKNPEDFFTEIHRKTFRKTLEKAKMALDAVDPEEQKEVAVSLGYLDAKLPDHEDEETVQFLKDLVEHLPVLNDYLEEQFEPTAKELELCIAYGNISFDLLKYLFTPGDELTTIDMGGKRIVFVLQSTSYHSSFSGRYFDLRGHGYEWDGTAYTTYSVSRQIQDFTGTEAIDGLSCQHTTAAINAKLAERGELYTSYAGVHYKLASGARVIIDGRGYREQDGYSRSPDEEIQTLDPELLHLLPPFQYGFDLKKKEWGPYLVEDLQEVKFDENAWDHLVLDSDIKTLIRSLVQVTRNSTSATALVQDVISGKGGGLIAVLHGPPGTGKTLTAEAVAEHLKRPLYMVGSSELSTNCSDLEDNLKRILSLATAWDAVLLIDEADVFLEQRSLHELERNALVSVALRLLEYHRGVLFLTTNRIKAFDDAFLSRFSIAVKYPELDKPARLAVWKRFLAMAGQKIHEGPAPAGALAIEEKDLDALSEKPFNGRTVKNLVRTAQALALSMQESLEIKHINVVVRAQEKFLREFAT</sequence>
<gene>
    <name evidence="3" type="ORF">STEHIDRAFT_106199</name>
</gene>
<dbReference type="OMA" id="DECLQIM"/>
<dbReference type="GO" id="GO:0005524">
    <property type="term" value="F:ATP binding"/>
    <property type="evidence" value="ECO:0007669"/>
    <property type="project" value="InterPro"/>
</dbReference>
<dbReference type="OrthoDB" id="10042665at2759"/>
<dbReference type="GO" id="GO:0016887">
    <property type="term" value="F:ATP hydrolysis activity"/>
    <property type="evidence" value="ECO:0007669"/>
    <property type="project" value="InterPro"/>
</dbReference>
<protein>
    <submittedName>
        <fullName evidence="3">p-loop containing nucleoside triphosphate hydrolase protein</fullName>
    </submittedName>
</protein>
<dbReference type="EMBL" id="JH687404">
    <property type="protein sequence ID" value="EIM79456.1"/>
    <property type="molecule type" value="Genomic_DNA"/>
</dbReference>
<dbReference type="GeneID" id="18794793"/>
<dbReference type="SMART" id="SM00382">
    <property type="entry name" value="AAA"/>
    <property type="match status" value="1"/>
</dbReference>
<evidence type="ECO:0000256" key="1">
    <source>
        <dbReference type="SAM" id="MobiDB-lite"/>
    </source>
</evidence>
<dbReference type="PANTHER" id="PTHR46411">
    <property type="entry name" value="FAMILY ATPASE, PUTATIVE-RELATED"/>
    <property type="match status" value="1"/>
</dbReference>
<accession>R7RW00</accession>
<name>R7RW00_STEHR</name>
<dbReference type="Proteomes" id="UP000053927">
    <property type="component" value="Unassembled WGS sequence"/>
</dbReference>
<feature type="domain" description="AAA+ ATPase" evidence="2">
    <location>
        <begin position="433"/>
        <end position="558"/>
    </location>
</feature>
<dbReference type="SUPFAM" id="SSF52540">
    <property type="entry name" value="P-loop containing nucleoside triphosphate hydrolases"/>
    <property type="match status" value="1"/>
</dbReference>
<dbReference type="InterPro" id="IPR003593">
    <property type="entry name" value="AAA+_ATPase"/>
</dbReference>
<dbReference type="eggNOG" id="KOG0742">
    <property type="taxonomic scope" value="Eukaryota"/>
</dbReference>
<evidence type="ECO:0000259" key="2">
    <source>
        <dbReference type="SMART" id="SM00382"/>
    </source>
</evidence>
<keyword evidence="3" id="KW-0378">Hydrolase</keyword>
<evidence type="ECO:0000313" key="3">
    <source>
        <dbReference type="EMBL" id="EIM79456.1"/>
    </source>
</evidence>
<dbReference type="KEGG" id="shs:STEHIDRAFT_106199"/>
<organism evidence="3 4">
    <name type="scientific">Stereum hirsutum (strain FP-91666)</name>
    <name type="common">White-rot fungus</name>
    <dbReference type="NCBI Taxonomy" id="721885"/>
    <lineage>
        <taxon>Eukaryota</taxon>
        <taxon>Fungi</taxon>
        <taxon>Dikarya</taxon>
        <taxon>Basidiomycota</taxon>
        <taxon>Agaricomycotina</taxon>
        <taxon>Agaricomycetes</taxon>
        <taxon>Russulales</taxon>
        <taxon>Stereaceae</taxon>
        <taxon>Stereum</taxon>
    </lineage>
</organism>
<dbReference type="InterPro" id="IPR003959">
    <property type="entry name" value="ATPase_AAA_core"/>
</dbReference>
<reference evidence="4" key="1">
    <citation type="journal article" date="2012" name="Science">
        <title>The Paleozoic origin of enzymatic lignin decomposition reconstructed from 31 fungal genomes.</title>
        <authorList>
            <person name="Floudas D."/>
            <person name="Binder M."/>
            <person name="Riley R."/>
            <person name="Barry K."/>
            <person name="Blanchette R.A."/>
            <person name="Henrissat B."/>
            <person name="Martinez A.T."/>
            <person name="Otillar R."/>
            <person name="Spatafora J.W."/>
            <person name="Yadav J.S."/>
            <person name="Aerts A."/>
            <person name="Benoit I."/>
            <person name="Boyd A."/>
            <person name="Carlson A."/>
            <person name="Copeland A."/>
            <person name="Coutinho P.M."/>
            <person name="de Vries R.P."/>
            <person name="Ferreira P."/>
            <person name="Findley K."/>
            <person name="Foster B."/>
            <person name="Gaskell J."/>
            <person name="Glotzer D."/>
            <person name="Gorecki P."/>
            <person name="Heitman J."/>
            <person name="Hesse C."/>
            <person name="Hori C."/>
            <person name="Igarashi K."/>
            <person name="Jurgens J.A."/>
            <person name="Kallen N."/>
            <person name="Kersten P."/>
            <person name="Kohler A."/>
            <person name="Kuees U."/>
            <person name="Kumar T.K.A."/>
            <person name="Kuo A."/>
            <person name="LaButti K."/>
            <person name="Larrondo L.F."/>
            <person name="Lindquist E."/>
            <person name="Ling A."/>
            <person name="Lombard V."/>
            <person name="Lucas S."/>
            <person name="Lundell T."/>
            <person name="Martin R."/>
            <person name="McLaughlin D.J."/>
            <person name="Morgenstern I."/>
            <person name="Morin E."/>
            <person name="Murat C."/>
            <person name="Nagy L.G."/>
            <person name="Nolan M."/>
            <person name="Ohm R.A."/>
            <person name="Patyshakuliyeva A."/>
            <person name="Rokas A."/>
            <person name="Ruiz-Duenas F.J."/>
            <person name="Sabat G."/>
            <person name="Salamov A."/>
            <person name="Samejima M."/>
            <person name="Schmutz J."/>
            <person name="Slot J.C."/>
            <person name="St John F."/>
            <person name="Stenlid J."/>
            <person name="Sun H."/>
            <person name="Sun S."/>
            <person name="Syed K."/>
            <person name="Tsang A."/>
            <person name="Wiebenga A."/>
            <person name="Young D."/>
            <person name="Pisabarro A."/>
            <person name="Eastwood D.C."/>
            <person name="Martin F."/>
            <person name="Cullen D."/>
            <person name="Grigoriev I.V."/>
            <person name="Hibbett D.S."/>
        </authorList>
    </citation>
    <scope>NUCLEOTIDE SEQUENCE [LARGE SCALE GENOMIC DNA]</scope>
    <source>
        <strain evidence="4">FP-91666</strain>
    </source>
</reference>
<dbReference type="RefSeq" id="XP_007311416.1">
    <property type="nucleotide sequence ID" value="XM_007311354.1"/>
</dbReference>
<dbReference type="Pfam" id="PF00004">
    <property type="entry name" value="AAA"/>
    <property type="match status" value="1"/>
</dbReference>
<keyword evidence="4" id="KW-1185">Reference proteome</keyword>
<dbReference type="InterPro" id="IPR027417">
    <property type="entry name" value="P-loop_NTPase"/>
</dbReference>
<proteinExistence type="predicted"/>
<dbReference type="PANTHER" id="PTHR46411:SF3">
    <property type="entry name" value="AAA+ ATPASE DOMAIN-CONTAINING PROTEIN"/>
    <property type="match status" value="1"/>
</dbReference>
<evidence type="ECO:0000313" key="4">
    <source>
        <dbReference type="Proteomes" id="UP000053927"/>
    </source>
</evidence>
<feature type="region of interest" description="Disordered" evidence="1">
    <location>
        <begin position="1"/>
        <end position="31"/>
    </location>
</feature>
<dbReference type="AlphaFoldDB" id="R7RW00"/>
<dbReference type="Gene3D" id="3.40.50.300">
    <property type="entry name" value="P-loop containing nucleotide triphosphate hydrolases"/>
    <property type="match status" value="1"/>
</dbReference>
<dbReference type="CDD" id="cd19481">
    <property type="entry name" value="RecA-like_protease"/>
    <property type="match status" value="1"/>
</dbReference>
<dbReference type="Pfam" id="PF22942">
    <property type="entry name" value="DUF7025"/>
    <property type="match status" value="1"/>
</dbReference>